<dbReference type="HOGENOM" id="CLU_082632_5_2_0"/>
<evidence type="ECO:0000313" key="2">
    <source>
        <dbReference type="EMBL" id="AIA31302.1"/>
    </source>
</evidence>
<dbReference type="OrthoDB" id="9807864at2"/>
<dbReference type="InterPro" id="IPR036010">
    <property type="entry name" value="2Fe-2S_ferredoxin-like_sf"/>
</dbReference>
<dbReference type="AlphaFoldDB" id="A0A059Y1H7"/>
<proteinExistence type="predicted"/>
<dbReference type="InterPro" id="IPR012675">
    <property type="entry name" value="Beta-grasp_dom_sf"/>
</dbReference>
<dbReference type="SUPFAM" id="SSF54292">
    <property type="entry name" value="2Fe-2S ferredoxin-like"/>
    <property type="match status" value="1"/>
</dbReference>
<dbReference type="PROSITE" id="PS51085">
    <property type="entry name" value="2FE2S_FER_2"/>
    <property type="match status" value="1"/>
</dbReference>
<evidence type="ECO:0000313" key="3">
    <source>
        <dbReference type="Proteomes" id="UP000027059"/>
    </source>
</evidence>
<organism evidence="2 3">
    <name type="scientific">Leptospirillum ferriphilum YSK</name>
    <dbReference type="NCBI Taxonomy" id="1441628"/>
    <lineage>
        <taxon>Bacteria</taxon>
        <taxon>Pseudomonadati</taxon>
        <taxon>Nitrospirota</taxon>
        <taxon>Nitrospiria</taxon>
        <taxon>Nitrospirales</taxon>
        <taxon>Nitrospiraceae</taxon>
        <taxon>Leptospirillum</taxon>
    </lineage>
</organism>
<dbReference type="Proteomes" id="UP000027059">
    <property type="component" value="Chromosome"/>
</dbReference>
<dbReference type="GO" id="GO:0051536">
    <property type="term" value="F:iron-sulfur cluster binding"/>
    <property type="evidence" value="ECO:0007669"/>
    <property type="project" value="InterPro"/>
</dbReference>
<reference evidence="3" key="1">
    <citation type="submission" date="2014-02" db="EMBL/GenBank/DDBJ databases">
        <title>Complete genome sequence and comparative genomic analysis of the nitrogen-fixing bacterium Leptospirillum ferriphilum YSK.</title>
        <authorList>
            <person name="Guo X."/>
            <person name="Yin H."/>
            <person name="Liang Y."/>
            <person name="Hu Q."/>
            <person name="Ma L."/>
            <person name="Xiao Y."/>
            <person name="Zhang X."/>
            <person name="Qiu G."/>
            <person name="Liu X."/>
        </authorList>
    </citation>
    <scope>NUCLEOTIDE SEQUENCE [LARGE SCALE GENOMIC DNA]</scope>
    <source>
        <strain evidence="3">YSK</strain>
    </source>
</reference>
<name>A0A059Y1H7_9BACT</name>
<reference evidence="2 3" key="2">
    <citation type="journal article" date="2015" name="Biomed. Res. Int.">
        <title>Effects of Arsenite Resistance on the Growth and Functional Gene Expression of Leptospirillum ferriphilum and Acidithiobacillus thiooxidans in Pure Culture and Coculture.</title>
        <authorList>
            <person name="Jiang H."/>
            <person name="Liang Y."/>
            <person name="Yin H."/>
            <person name="Xiao Y."/>
            <person name="Guo X."/>
            <person name="Xu Y."/>
            <person name="Hu Q."/>
            <person name="Liu H."/>
            <person name="Liu X."/>
        </authorList>
    </citation>
    <scope>NUCLEOTIDE SEQUENCE [LARGE SCALE GENOMIC DNA]</scope>
    <source>
        <strain evidence="2 3">YSK</strain>
    </source>
</reference>
<dbReference type="EMBL" id="CP007243">
    <property type="protein sequence ID" value="AIA31302.1"/>
    <property type="molecule type" value="Genomic_DNA"/>
</dbReference>
<dbReference type="Gene3D" id="3.10.20.30">
    <property type="match status" value="1"/>
</dbReference>
<accession>A0A059Y1H7</accession>
<keyword evidence="3" id="KW-1185">Reference proteome</keyword>
<feature type="domain" description="2Fe-2S ferredoxin-type" evidence="1">
    <location>
        <begin position="2"/>
        <end position="97"/>
    </location>
</feature>
<dbReference type="Pfam" id="PF00111">
    <property type="entry name" value="Fer2"/>
    <property type="match status" value="1"/>
</dbReference>
<sequence>MPKLKIVELNKELDIEQGIPILMGASLQGVNFGFICGGNAACGTCTVVVKEGADSLKPRNAKESFLAKAMMLGDDQRLGCQTEMGSGDLTVSIPALGRPASPFSLPFPR</sequence>
<dbReference type="KEGG" id="lfp:Y981_12790"/>
<gene>
    <name evidence="2" type="ORF">Y981_12790</name>
</gene>
<evidence type="ECO:0000259" key="1">
    <source>
        <dbReference type="PROSITE" id="PS51085"/>
    </source>
</evidence>
<dbReference type="CDD" id="cd00207">
    <property type="entry name" value="fer2"/>
    <property type="match status" value="1"/>
</dbReference>
<protein>
    <submittedName>
        <fullName evidence="2">Ferredoxin</fullName>
    </submittedName>
</protein>
<dbReference type="InterPro" id="IPR001041">
    <property type="entry name" value="2Fe-2S_ferredoxin-type"/>
</dbReference>